<comment type="caution">
    <text evidence="1">The sequence shown here is derived from an EMBL/GenBank/DDBJ whole genome shotgun (WGS) entry which is preliminary data.</text>
</comment>
<evidence type="ECO:0000313" key="1">
    <source>
        <dbReference type="EMBL" id="CAF0860220.1"/>
    </source>
</evidence>
<protein>
    <submittedName>
        <fullName evidence="1">Uncharacterized protein</fullName>
    </submittedName>
</protein>
<dbReference type="Proteomes" id="UP000663844">
    <property type="component" value="Unassembled WGS sequence"/>
</dbReference>
<sequence>MIKQKYLNTIEKVFGDISLITKPTINDNKYESVLSRSTIRRVFNILKYSNLNQEGYTKVFRAIIELGEHTQDDDS</sequence>
<evidence type="ECO:0000313" key="3">
    <source>
        <dbReference type="Proteomes" id="UP000663845"/>
    </source>
</evidence>
<dbReference type="AlphaFoldDB" id="A0A813WT43"/>
<dbReference type="EMBL" id="CAJOAZ010006161">
    <property type="protein sequence ID" value="CAF4125501.1"/>
    <property type="molecule type" value="Genomic_DNA"/>
</dbReference>
<evidence type="ECO:0000313" key="2">
    <source>
        <dbReference type="EMBL" id="CAF4125501.1"/>
    </source>
</evidence>
<proteinExistence type="predicted"/>
<gene>
    <name evidence="1" type="ORF">JYZ213_LOCUS8387</name>
    <name evidence="2" type="ORF">OXD698_LOCUS36725</name>
</gene>
<accession>A0A813WT43</accession>
<reference evidence="1" key="1">
    <citation type="submission" date="2021-02" db="EMBL/GenBank/DDBJ databases">
        <authorList>
            <person name="Nowell W R."/>
        </authorList>
    </citation>
    <scope>NUCLEOTIDE SEQUENCE</scope>
</reference>
<dbReference type="Proteomes" id="UP000663845">
    <property type="component" value="Unassembled WGS sequence"/>
</dbReference>
<name>A0A813WT43_9BILA</name>
<organism evidence="1 3">
    <name type="scientific">Adineta steineri</name>
    <dbReference type="NCBI Taxonomy" id="433720"/>
    <lineage>
        <taxon>Eukaryota</taxon>
        <taxon>Metazoa</taxon>
        <taxon>Spiralia</taxon>
        <taxon>Gnathifera</taxon>
        <taxon>Rotifera</taxon>
        <taxon>Eurotatoria</taxon>
        <taxon>Bdelloidea</taxon>
        <taxon>Adinetida</taxon>
        <taxon>Adinetidae</taxon>
        <taxon>Adineta</taxon>
    </lineage>
</organism>
<dbReference type="EMBL" id="CAJNOG010000057">
    <property type="protein sequence ID" value="CAF0860220.1"/>
    <property type="molecule type" value="Genomic_DNA"/>
</dbReference>